<accession>A0A1N7PRT2</accession>
<keyword evidence="2" id="KW-0560">Oxidoreductase</keyword>
<dbReference type="InterPro" id="IPR051122">
    <property type="entry name" value="SDR_DHRS6-like"/>
</dbReference>
<dbReference type="SUPFAM" id="SSF51735">
    <property type="entry name" value="NAD(P)-binding Rossmann-fold domains"/>
    <property type="match status" value="1"/>
</dbReference>
<comment type="similarity">
    <text evidence="1 4">Belongs to the short-chain dehydrogenases/reductases (SDR) family.</text>
</comment>
<dbReference type="PRINTS" id="PR00081">
    <property type="entry name" value="GDHRDH"/>
</dbReference>
<proteinExistence type="inferred from homology"/>
<dbReference type="InterPro" id="IPR057326">
    <property type="entry name" value="KR_dom"/>
</dbReference>
<evidence type="ECO:0000256" key="1">
    <source>
        <dbReference type="ARBA" id="ARBA00006484"/>
    </source>
</evidence>
<dbReference type="PANTHER" id="PTHR43477:SF4">
    <property type="entry name" value="DEHYDROGENASE_REDUCTASE SDR FAMILY MEMBER 6"/>
    <property type="match status" value="1"/>
</dbReference>
<dbReference type="OrthoDB" id="9804774at2"/>
<sequence>MDLDLAGKSALITGGSKGIGRAVAAALLAEGAQVTLAARDADQLATTQAELAADAPGRVTIVPADLGTDAGRQALVEAAGTPDILINNAGAIRAGKLADLSIADWRQDWELKVFGYIHLCQMLMPKMAARGSGTILNVIGMAGRANRPAYISGSAANAALIAFTQALGAEAQASGLRVLGLNPSPTLTDRMTDFMKRKAAAELGDESRWREMVAPDRFPYGRPAEPEEVAALACMLVSPRASYLNGTVVDLDGGGQWTGT</sequence>
<evidence type="ECO:0000313" key="6">
    <source>
        <dbReference type="EMBL" id="SIT13255.1"/>
    </source>
</evidence>
<evidence type="ECO:0000259" key="5">
    <source>
        <dbReference type="SMART" id="SM00822"/>
    </source>
</evidence>
<dbReference type="GO" id="GO:0016491">
    <property type="term" value="F:oxidoreductase activity"/>
    <property type="evidence" value="ECO:0007669"/>
    <property type="project" value="UniProtKB-KW"/>
</dbReference>
<dbReference type="NCBIfam" id="NF004779">
    <property type="entry name" value="PRK06125.1"/>
    <property type="match status" value="1"/>
</dbReference>
<dbReference type="Proteomes" id="UP000186684">
    <property type="component" value="Unassembled WGS sequence"/>
</dbReference>
<evidence type="ECO:0000313" key="7">
    <source>
        <dbReference type="Proteomes" id="UP000186684"/>
    </source>
</evidence>
<evidence type="ECO:0000256" key="2">
    <source>
        <dbReference type="ARBA" id="ARBA00023002"/>
    </source>
</evidence>
<gene>
    <name evidence="6" type="ORF">SAMN05421759_11921</name>
</gene>
<dbReference type="InterPro" id="IPR002347">
    <property type="entry name" value="SDR_fam"/>
</dbReference>
<organism evidence="6 7">
    <name type="scientific">Roseivivax lentus</name>
    <dbReference type="NCBI Taxonomy" id="633194"/>
    <lineage>
        <taxon>Bacteria</taxon>
        <taxon>Pseudomonadati</taxon>
        <taxon>Pseudomonadota</taxon>
        <taxon>Alphaproteobacteria</taxon>
        <taxon>Rhodobacterales</taxon>
        <taxon>Roseobacteraceae</taxon>
        <taxon>Roseivivax</taxon>
    </lineage>
</organism>
<dbReference type="EMBL" id="FTOQ01000019">
    <property type="protein sequence ID" value="SIT13255.1"/>
    <property type="molecule type" value="Genomic_DNA"/>
</dbReference>
<dbReference type="AlphaFoldDB" id="A0A1N7PRT2"/>
<evidence type="ECO:0000256" key="4">
    <source>
        <dbReference type="RuleBase" id="RU000363"/>
    </source>
</evidence>
<protein>
    <submittedName>
        <fullName evidence="6">Short-chain dehydrogenase</fullName>
    </submittedName>
</protein>
<keyword evidence="3" id="KW-0520">NAD</keyword>
<dbReference type="Gene3D" id="3.40.50.720">
    <property type="entry name" value="NAD(P)-binding Rossmann-like Domain"/>
    <property type="match status" value="1"/>
</dbReference>
<dbReference type="PRINTS" id="PR00080">
    <property type="entry name" value="SDRFAMILY"/>
</dbReference>
<dbReference type="STRING" id="633194.SAMN05421759_11921"/>
<dbReference type="InterPro" id="IPR036291">
    <property type="entry name" value="NAD(P)-bd_dom_sf"/>
</dbReference>
<reference evidence="7" key="1">
    <citation type="submission" date="2017-01" db="EMBL/GenBank/DDBJ databases">
        <authorList>
            <person name="Varghese N."/>
            <person name="Submissions S."/>
        </authorList>
    </citation>
    <scope>NUCLEOTIDE SEQUENCE [LARGE SCALE GENOMIC DNA]</scope>
    <source>
        <strain evidence="7">DSM 29430</strain>
    </source>
</reference>
<dbReference type="RefSeq" id="WP_076450604.1">
    <property type="nucleotide sequence ID" value="NZ_FTOQ01000019.1"/>
</dbReference>
<feature type="domain" description="Ketoreductase" evidence="5">
    <location>
        <begin position="8"/>
        <end position="212"/>
    </location>
</feature>
<dbReference type="SMART" id="SM00822">
    <property type="entry name" value="PKS_KR"/>
    <property type="match status" value="1"/>
</dbReference>
<dbReference type="PANTHER" id="PTHR43477">
    <property type="entry name" value="DIHYDROANTICAPSIN 7-DEHYDROGENASE"/>
    <property type="match status" value="1"/>
</dbReference>
<evidence type="ECO:0000256" key="3">
    <source>
        <dbReference type="ARBA" id="ARBA00023027"/>
    </source>
</evidence>
<dbReference type="Pfam" id="PF00106">
    <property type="entry name" value="adh_short"/>
    <property type="match status" value="1"/>
</dbReference>
<name>A0A1N7PRT2_9RHOB</name>
<keyword evidence="7" id="KW-1185">Reference proteome</keyword>